<evidence type="ECO:0000313" key="2">
    <source>
        <dbReference type="EnsemblPlants" id="PAC:32918948.CDS.1"/>
    </source>
</evidence>
<accession>A0A2K1KN24</accession>
<reference evidence="1 3" key="2">
    <citation type="journal article" date="2018" name="Plant J.">
        <title>The Physcomitrella patens chromosome-scale assembly reveals moss genome structure and evolution.</title>
        <authorList>
            <person name="Lang D."/>
            <person name="Ullrich K.K."/>
            <person name="Murat F."/>
            <person name="Fuchs J."/>
            <person name="Jenkins J."/>
            <person name="Haas F.B."/>
            <person name="Piednoel M."/>
            <person name="Gundlach H."/>
            <person name="Van Bel M."/>
            <person name="Meyberg R."/>
            <person name="Vives C."/>
            <person name="Morata J."/>
            <person name="Symeonidi A."/>
            <person name="Hiss M."/>
            <person name="Muchero W."/>
            <person name="Kamisugi Y."/>
            <person name="Saleh O."/>
            <person name="Blanc G."/>
            <person name="Decker E.L."/>
            <person name="van Gessel N."/>
            <person name="Grimwood J."/>
            <person name="Hayes R.D."/>
            <person name="Graham S.W."/>
            <person name="Gunter L.E."/>
            <person name="McDaniel S.F."/>
            <person name="Hoernstein S.N.W."/>
            <person name="Larsson A."/>
            <person name="Li F.W."/>
            <person name="Perroud P.F."/>
            <person name="Phillips J."/>
            <person name="Ranjan P."/>
            <person name="Rokshar D.S."/>
            <person name="Rothfels C.J."/>
            <person name="Schneider L."/>
            <person name="Shu S."/>
            <person name="Stevenson D.W."/>
            <person name="Thummler F."/>
            <person name="Tillich M."/>
            <person name="Villarreal Aguilar J.C."/>
            <person name="Widiez T."/>
            <person name="Wong G.K."/>
            <person name="Wymore A."/>
            <person name="Zhang Y."/>
            <person name="Zimmer A.D."/>
            <person name="Quatrano R.S."/>
            <person name="Mayer K.F.X."/>
            <person name="Goodstein D."/>
            <person name="Casacuberta J.M."/>
            <person name="Vandepoele K."/>
            <person name="Reski R."/>
            <person name="Cuming A.C."/>
            <person name="Tuskan G.A."/>
            <person name="Maumus F."/>
            <person name="Salse J."/>
            <person name="Schmutz J."/>
            <person name="Rensing S.A."/>
        </authorList>
    </citation>
    <scope>NUCLEOTIDE SEQUENCE [LARGE SCALE GENOMIC DNA]</scope>
    <source>
        <strain evidence="2 3">cv. Gransden 2004</strain>
    </source>
</reference>
<dbReference type="InParanoid" id="A0A2K1KN24"/>
<dbReference type="Proteomes" id="UP000006727">
    <property type="component" value="Chromosome 4"/>
</dbReference>
<gene>
    <name evidence="1" type="ORF">PHYPA_006069</name>
</gene>
<dbReference type="EnsemblPlants" id="Pp3c4_11540V3.1">
    <property type="protein sequence ID" value="PAC:32918948.CDS.1"/>
    <property type="gene ID" value="Pp3c4_11540"/>
</dbReference>
<dbReference type="EMBL" id="ABEU02000004">
    <property type="protein sequence ID" value="PNR55174.1"/>
    <property type="molecule type" value="Genomic_DNA"/>
</dbReference>
<dbReference type="Gramene" id="Pp3c4_11540V3.2">
    <property type="protein sequence ID" value="PAC:32918949.CDS.1"/>
    <property type="gene ID" value="Pp3c4_11540"/>
</dbReference>
<evidence type="ECO:0000313" key="1">
    <source>
        <dbReference type="EMBL" id="PNR55174.1"/>
    </source>
</evidence>
<evidence type="ECO:0000313" key="3">
    <source>
        <dbReference type="Proteomes" id="UP000006727"/>
    </source>
</evidence>
<sequence length="63" mass="7386">MRRLSLYFTVRKDFETCEVFCLFDCLFVCFEFPYGLEILGFASCYRGKYIIPFCGIITIAITT</sequence>
<reference evidence="2" key="3">
    <citation type="submission" date="2020-12" db="UniProtKB">
        <authorList>
            <consortium name="EnsemblPlants"/>
        </authorList>
    </citation>
    <scope>IDENTIFICATION</scope>
</reference>
<proteinExistence type="predicted"/>
<reference evidence="1 3" key="1">
    <citation type="journal article" date="2008" name="Science">
        <title>The Physcomitrella genome reveals evolutionary insights into the conquest of land by plants.</title>
        <authorList>
            <person name="Rensing S."/>
            <person name="Lang D."/>
            <person name="Zimmer A."/>
            <person name="Terry A."/>
            <person name="Salamov A."/>
            <person name="Shapiro H."/>
            <person name="Nishiyama T."/>
            <person name="Perroud P.-F."/>
            <person name="Lindquist E."/>
            <person name="Kamisugi Y."/>
            <person name="Tanahashi T."/>
            <person name="Sakakibara K."/>
            <person name="Fujita T."/>
            <person name="Oishi K."/>
            <person name="Shin-I T."/>
            <person name="Kuroki Y."/>
            <person name="Toyoda A."/>
            <person name="Suzuki Y."/>
            <person name="Hashimoto A."/>
            <person name="Yamaguchi K."/>
            <person name="Sugano A."/>
            <person name="Kohara Y."/>
            <person name="Fujiyama A."/>
            <person name="Anterola A."/>
            <person name="Aoki S."/>
            <person name="Ashton N."/>
            <person name="Barbazuk W.B."/>
            <person name="Barker E."/>
            <person name="Bennetzen J."/>
            <person name="Bezanilla M."/>
            <person name="Blankenship R."/>
            <person name="Cho S.H."/>
            <person name="Dutcher S."/>
            <person name="Estelle M."/>
            <person name="Fawcett J.A."/>
            <person name="Gundlach H."/>
            <person name="Hanada K."/>
            <person name="Heyl A."/>
            <person name="Hicks K.A."/>
            <person name="Hugh J."/>
            <person name="Lohr M."/>
            <person name="Mayer K."/>
            <person name="Melkozernov A."/>
            <person name="Murata T."/>
            <person name="Nelson D."/>
            <person name="Pils B."/>
            <person name="Prigge M."/>
            <person name="Reiss B."/>
            <person name="Renner T."/>
            <person name="Rombauts S."/>
            <person name="Rushton P."/>
            <person name="Sanderfoot A."/>
            <person name="Schween G."/>
            <person name="Shiu S.-H."/>
            <person name="Stueber K."/>
            <person name="Theodoulou F.L."/>
            <person name="Tu H."/>
            <person name="Van de Peer Y."/>
            <person name="Verrier P.J."/>
            <person name="Waters E."/>
            <person name="Wood A."/>
            <person name="Yang L."/>
            <person name="Cove D."/>
            <person name="Cuming A."/>
            <person name="Hasebe M."/>
            <person name="Lucas S."/>
            <person name="Mishler D.B."/>
            <person name="Reski R."/>
            <person name="Grigoriev I."/>
            <person name="Quatrano R.S."/>
            <person name="Boore J.L."/>
        </authorList>
    </citation>
    <scope>NUCLEOTIDE SEQUENCE [LARGE SCALE GENOMIC DNA]</scope>
    <source>
        <strain evidence="2 3">cv. Gransden 2004</strain>
    </source>
</reference>
<dbReference type="Gramene" id="Pp3c4_11540V3.1">
    <property type="protein sequence ID" value="PAC:32918948.CDS.1"/>
    <property type="gene ID" value="Pp3c4_11540"/>
</dbReference>
<name>A0A2K1KN24_PHYPA</name>
<keyword evidence="3" id="KW-1185">Reference proteome</keyword>
<protein>
    <submittedName>
        <fullName evidence="1 2">Uncharacterized protein</fullName>
    </submittedName>
</protein>
<dbReference type="AlphaFoldDB" id="A0A2K1KN24"/>
<dbReference type="EnsemblPlants" id="Pp3c4_11540V3.2">
    <property type="protein sequence ID" value="PAC:32918949.CDS.1"/>
    <property type="gene ID" value="Pp3c4_11540"/>
</dbReference>
<organism evidence="1">
    <name type="scientific">Physcomitrium patens</name>
    <name type="common">Spreading-leaved earth moss</name>
    <name type="synonym">Physcomitrella patens</name>
    <dbReference type="NCBI Taxonomy" id="3218"/>
    <lineage>
        <taxon>Eukaryota</taxon>
        <taxon>Viridiplantae</taxon>
        <taxon>Streptophyta</taxon>
        <taxon>Embryophyta</taxon>
        <taxon>Bryophyta</taxon>
        <taxon>Bryophytina</taxon>
        <taxon>Bryopsida</taxon>
        <taxon>Funariidae</taxon>
        <taxon>Funariales</taxon>
        <taxon>Funariaceae</taxon>
        <taxon>Physcomitrium</taxon>
    </lineage>
</organism>